<evidence type="ECO:0000259" key="12">
    <source>
        <dbReference type="Pfam" id="PF12885"/>
    </source>
</evidence>
<evidence type="ECO:0000256" key="9">
    <source>
        <dbReference type="ARBA" id="ARBA00023242"/>
    </source>
</evidence>
<dbReference type="InterPro" id="IPR024786">
    <property type="entry name" value="TORC"/>
</dbReference>
<dbReference type="Proteomes" id="UP000694857">
    <property type="component" value="Chromosome 3"/>
</dbReference>
<feature type="region of interest" description="Disordered" evidence="10">
    <location>
        <begin position="360"/>
        <end position="451"/>
    </location>
</feature>
<feature type="region of interest" description="Disordered" evidence="10">
    <location>
        <begin position="286"/>
        <end position="332"/>
    </location>
</feature>
<evidence type="ECO:0000256" key="4">
    <source>
        <dbReference type="ARBA" id="ARBA00022490"/>
    </source>
</evidence>
<keyword evidence="9" id="KW-0539">Nucleus</keyword>
<dbReference type="GO" id="GO:0051289">
    <property type="term" value="P:protein homotetramerization"/>
    <property type="evidence" value="ECO:0007669"/>
    <property type="project" value="InterPro"/>
</dbReference>
<keyword evidence="7" id="KW-0010">Activator</keyword>
<feature type="compositionally biased region" description="Pro residues" evidence="10">
    <location>
        <begin position="365"/>
        <end position="393"/>
    </location>
</feature>
<name>A0A8B8X1K8_BALMU</name>
<comment type="subcellular location">
    <subcellularLocation>
        <location evidence="2">Cytoplasm</location>
    </subcellularLocation>
    <subcellularLocation>
        <location evidence="1">Nucleus</location>
    </subcellularLocation>
</comment>
<feature type="compositionally biased region" description="Polar residues" evidence="10">
    <location>
        <begin position="414"/>
        <end position="448"/>
    </location>
</feature>
<dbReference type="GO" id="GO:0005634">
    <property type="term" value="C:nucleus"/>
    <property type="evidence" value="ECO:0007669"/>
    <property type="project" value="UniProtKB-SubCell"/>
</dbReference>
<evidence type="ECO:0000256" key="2">
    <source>
        <dbReference type="ARBA" id="ARBA00004496"/>
    </source>
</evidence>
<evidence type="ECO:0000256" key="3">
    <source>
        <dbReference type="ARBA" id="ARBA00007167"/>
    </source>
</evidence>
<dbReference type="Pfam" id="PF12885">
    <property type="entry name" value="TORC_M"/>
    <property type="match status" value="1"/>
</dbReference>
<dbReference type="PANTHER" id="PTHR13589:SF14">
    <property type="entry name" value="CREB-REGULATED TRANSCRIPTION COACTIVATOR 1"/>
    <property type="match status" value="1"/>
</dbReference>
<organism evidence="14 15">
    <name type="scientific">Balaenoptera musculus</name>
    <name type="common">Blue whale</name>
    <dbReference type="NCBI Taxonomy" id="9771"/>
    <lineage>
        <taxon>Eukaryota</taxon>
        <taxon>Metazoa</taxon>
        <taxon>Chordata</taxon>
        <taxon>Craniata</taxon>
        <taxon>Vertebrata</taxon>
        <taxon>Euteleostomi</taxon>
        <taxon>Mammalia</taxon>
        <taxon>Eutheria</taxon>
        <taxon>Laurasiatheria</taxon>
        <taxon>Artiodactyla</taxon>
        <taxon>Whippomorpha</taxon>
        <taxon>Cetacea</taxon>
        <taxon>Mysticeti</taxon>
        <taxon>Balaenopteridae</taxon>
        <taxon>Balaenoptera</taxon>
    </lineage>
</organism>
<reference evidence="15" key="1">
    <citation type="submission" date="2025-08" db="UniProtKB">
        <authorList>
            <consortium name="RefSeq"/>
        </authorList>
    </citation>
    <scope>IDENTIFICATION</scope>
    <source>
        <tissue evidence="15">Epidermis and Blubber</tissue>
    </source>
</reference>
<keyword evidence="14" id="KW-1185">Reference proteome</keyword>
<feature type="compositionally biased region" description="Polar residues" evidence="10">
    <location>
        <begin position="151"/>
        <end position="163"/>
    </location>
</feature>
<keyword evidence="4" id="KW-0963">Cytoplasm</keyword>
<comment type="similarity">
    <text evidence="3">Belongs to the TORC family.</text>
</comment>
<dbReference type="InterPro" id="IPR024784">
    <property type="entry name" value="TORC_M"/>
</dbReference>
<feature type="compositionally biased region" description="Polar residues" evidence="10">
    <location>
        <begin position="314"/>
        <end position="332"/>
    </location>
</feature>
<accession>A0A8B8X1K8</accession>
<evidence type="ECO:0000256" key="6">
    <source>
        <dbReference type="ARBA" id="ARBA00023015"/>
    </source>
</evidence>
<dbReference type="InterPro" id="IPR024783">
    <property type="entry name" value="TORC_N"/>
</dbReference>
<feature type="domain" description="Transducer of regulated CREB activity middle" evidence="12">
    <location>
        <begin position="148"/>
        <end position="292"/>
    </location>
</feature>
<feature type="compositionally biased region" description="Polar residues" evidence="10">
    <location>
        <begin position="296"/>
        <end position="305"/>
    </location>
</feature>
<sequence length="602" mass="64189">MATSNNPRKFSEKIALHNQKQAEETAAFEEVMKDLSLTRAARLQLQKSQYLQLGPSRGQYYGGSLPNVNQIGSGTVDLPFQTPFQSSGLDTSRTTRHHGLVDRVYRERGRLGSPHRRPLSVDKHGRQADSCPYGTVYLSPPADTSWRRTNSDSALHQSTMTPTQPEPFTGGSQDAHQKKVLLLTVPGMEETTSEMDKNLSKQAWDTKKTGSRPKSCEVPGINIFPSADQENTTALIPATHNTGGSLPDLTNIHFPSPLPTPLDPEEPTFPALSSSSSTGNLAANLTHLGIGGAGQGMSTPGSSPQHRPAGVSPLSLSTEARRQQAQQVSPTLSPLSPITQAVAMDALSLEQQLPYAFFTQAGSQQPPPPQPQPPPPPPPASQQQPPPPPPQSPPENSGQPPMGIDTASAPALQQYRTSAGSPANQSPTSPVSNQGFSPGSSPQHSSTLGGVFGDSFYEQQMAARQANALSHQLEQFNMIENAISSSSLYSPGSTLNYSQAAMMGLTGSHGSLPDTQPLSFPSHSSIPNIILTVTGESPPSLSKELTSTLAGVGDVSFDSDNQFPLDELKIDPLTLDGLHMLNDPDMVLADPATEDTFRMDRL</sequence>
<evidence type="ECO:0000256" key="10">
    <source>
        <dbReference type="SAM" id="MobiDB-lite"/>
    </source>
</evidence>
<feature type="compositionally biased region" description="Basic and acidic residues" evidence="10">
    <location>
        <begin position="194"/>
        <end position="208"/>
    </location>
</feature>
<dbReference type="Pfam" id="PF12886">
    <property type="entry name" value="TORC_C"/>
    <property type="match status" value="1"/>
</dbReference>
<dbReference type="CTD" id="23373"/>
<dbReference type="InterPro" id="IPR024785">
    <property type="entry name" value="TORC_C"/>
</dbReference>
<keyword evidence="8" id="KW-0804">Transcription</keyword>
<evidence type="ECO:0000259" key="11">
    <source>
        <dbReference type="Pfam" id="PF12884"/>
    </source>
</evidence>
<keyword evidence="5" id="KW-0597">Phosphoprotein</keyword>
<gene>
    <name evidence="15" type="primary">CRTC1</name>
</gene>
<dbReference type="AlphaFoldDB" id="A0A8B8X1K8"/>
<evidence type="ECO:0000256" key="5">
    <source>
        <dbReference type="ARBA" id="ARBA00022553"/>
    </source>
</evidence>
<dbReference type="RefSeq" id="XP_036703487.1">
    <property type="nucleotide sequence ID" value="XM_036847592.1"/>
</dbReference>
<evidence type="ECO:0000313" key="15">
    <source>
        <dbReference type="RefSeq" id="XP_036703487.1"/>
    </source>
</evidence>
<evidence type="ECO:0000313" key="14">
    <source>
        <dbReference type="Proteomes" id="UP000694857"/>
    </source>
</evidence>
<evidence type="ECO:0000256" key="7">
    <source>
        <dbReference type="ARBA" id="ARBA00023159"/>
    </source>
</evidence>
<dbReference type="Pfam" id="PF12884">
    <property type="entry name" value="TORC_N"/>
    <property type="match status" value="1"/>
</dbReference>
<feature type="domain" description="Transducer of regulated CREB activity C-terminal" evidence="13">
    <location>
        <begin position="527"/>
        <end position="602"/>
    </location>
</feature>
<dbReference type="GeneID" id="118892727"/>
<dbReference type="GO" id="GO:0008140">
    <property type="term" value="F:cAMP response element binding protein binding"/>
    <property type="evidence" value="ECO:0007669"/>
    <property type="project" value="InterPro"/>
</dbReference>
<evidence type="ECO:0000259" key="13">
    <source>
        <dbReference type="Pfam" id="PF12886"/>
    </source>
</evidence>
<keyword evidence="6" id="KW-0805">Transcription regulation</keyword>
<proteinExistence type="inferred from homology"/>
<evidence type="ECO:0000256" key="1">
    <source>
        <dbReference type="ARBA" id="ARBA00004123"/>
    </source>
</evidence>
<dbReference type="PANTHER" id="PTHR13589">
    <property type="entry name" value="CREB-REGULATED TRANSCRIPTION COACTIVATOR"/>
    <property type="match status" value="1"/>
</dbReference>
<feature type="domain" description="Transducer of regulated CREB activity N-terminal" evidence="11">
    <location>
        <begin position="6"/>
        <end position="66"/>
    </location>
</feature>
<feature type="region of interest" description="Disordered" evidence="10">
    <location>
        <begin position="141"/>
        <end position="173"/>
    </location>
</feature>
<feature type="region of interest" description="Disordered" evidence="10">
    <location>
        <begin position="191"/>
        <end position="221"/>
    </location>
</feature>
<evidence type="ECO:0000256" key="8">
    <source>
        <dbReference type="ARBA" id="ARBA00023163"/>
    </source>
</evidence>
<dbReference type="GO" id="GO:0045944">
    <property type="term" value="P:positive regulation of transcription by RNA polymerase II"/>
    <property type="evidence" value="ECO:0007669"/>
    <property type="project" value="TreeGrafter"/>
</dbReference>
<dbReference type="GO" id="GO:0005737">
    <property type="term" value="C:cytoplasm"/>
    <property type="evidence" value="ECO:0007669"/>
    <property type="project" value="UniProtKB-SubCell"/>
</dbReference>
<protein>
    <submittedName>
        <fullName evidence="15">CREB-regulated transcription coactivator 1 isoform X6</fullName>
    </submittedName>
</protein>